<protein>
    <recommendedName>
        <fullName evidence="7">Aminoglycoside phosphotransferase domain-containing protein</fullName>
    </recommendedName>
</protein>
<sequence length="908" mass="102064">MTNMTRNENDTIASNLLQQLSQTPYACSSLSQPLSSRDGNLVYRGVLATPLHIGQGAAVKTVIIKSSTTTDSSEHKNKIFEEVLLNALTLTDLSPSTSTSDSGGVVVRTPCLYIYDPERNTQIVEDFVDTTDLKAILFSPNAQDLLTPSSPGRHSSNSSVGYSLGSWLRAFHTWSSTSAGPGMASLRAQMWRNDWVRKFKYRYTYDSVLRVLGTYPEILLRGFEGTLEDFRDGIAEEVGRASPSFIEGEEEMGGEEYGIIHGDFWMGNSVLLRNPSTNNTLKTAELCIIDWEFAQYGHRSTDLGQILGDLYERSIYNNLGHITLPMMEEVVNGYGPVSEEMAFRTAVYVGVHLVSYFDRRPRRGPRAVGEDVLVDGLRVGRDFIVKGWEGDKDFFIRGPGGALGSLFRGGKRWPLLGNMPDLIKAGSAKKLHILMQNWAQKYGEVYRVRVGPVEQYMLNSDGAVKHLMDRNSALSSARPRWIVAGELLANNWSVLFLNADHPRWKAHRRIINTHLASRQKADSVLPILYQETLQWMHEVCHDIDHGSDKQNVWAGLQRYTYSTFARQMVGLPWPNSDHESMKYMHHSAELQILATFPLANLVDLLPWLQRLPLFLKPWERWARKIHADDLKWARTRTARVQQLMDTGSQPDSLLARSLGDEKMIGFESRDEASIVAVQLIGAAADTSQMSTWSFLEAMMMFPDVQRGAQQKIDGAVGDRIPTWEDFDRIPYVRSLMKETWRWRPPVALGHAHVTTEEMEYNGYSIPKGARLHINAWAISHDPARHENPEEFRPERYDDDDTNSLQSANQADPSKRDHFAFGSGRRMCAGISIAERSLSVAIMRILWAFDIKPKPGVTLPAEFPGELPGVSGASMPVVLIPRSAEKVRLIDAAFEQGHTPSSNSTFTME</sequence>
<keyword evidence="5" id="KW-0349">Heme</keyword>
<keyword evidence="4 5" id="KW-0408">Iron</keyword>
<reference evidence="9" key="1">
    <citation type="journal article" date="2015" name="Genome Announc.">
        <title>Draft genome sequence of Talaromyces cellulolyticus strain Y-94, a source of lignocellulosic biomass-degrading enzymes.</title>
        <authorList>
            <person name="Fujii T."/>
            <person name="Koike H."/>
            <person name="Sawayama S."/>
            <person name="Yano S."/>
            <person name="Inoue H."/>
        </authorList>
    </citation>
    <scope>NUCLEOTIDE SEQUENCE [LARGE SCALE GENOMIC DNA]</scope>
    <source>
        <strain evidence="9">Y-94</strain>
    </source>
</reference>
<dbReference type="InterPro" id="IPR001128">
    <property type="entry name" value="Cyt_P450"/>
</dbReference>
<dbReference type="EMBL" id="DF933800">
    <property type="protein sequence ID" value="GAM33436.1"/>
    <property type="molecule type" value="Genomic_DNA"/>
</dbReference>
<keyword evidence="9" id="KW-1185">Reference proteome</keyword>
<evidence type="ECO:0000259" key="7">
    <source>
        <dbReference type="Pfam" id="PF01636"/>
    </source>
</evidence>
<dbReference type="GO" id="GO:0020037">
    <property type="term" value="F:heme binding"/>
    <property type="evidence" value="ECO:0007669"/>
    <property type="project" value="InterPro"/>
</dbReference>
<organism evidence="8 9">
    <name type="scientific">Talaromyces pinophilus</name>
    <name type="common">Penicillium pinophilum</name>
    <dbReference type="NCBI Taxonomy" id="128442"/>
    <lineage>
        <taxon>Eukaryota</taxon>
        <taxon>Fungi</taxon>
        <taxon>Dikarya</taxon>
        <taxon>Ascomycota</taxon>
        <taxon>Pezizomycotina</taxon>
        <taxon>Eurotiomycetes</taxon>
        <taxon>Eurotiomycetidae</taxon>
        <taxon>Eurotiales</taxon>
        <taxon>Trichocomaceae</taxon>
        <taxon>Talaromyces</taxon>
        <taxon>Talaromyces sect. Talaromyces</taxon>
    </lineage>
</organism>
<dbReference type="InterPro" id="IPR002575">
    <property type="entry name" value="Aminoglycoside_PTrfase"/>
</dbReference>
<feature type="domain" description="Aminoglycoside phosphotransferase" evidence="7">
    <location>
        <begin position="154"/>
        <end position="309"/>
    </location>
</feature>
<gene>
    <name evidence="8" type="ORF">TCE0_004r00326</name>
</gene>
<comment type="cofactor">
    <cofactor evidence="5">
        <name>heme</name>
        <dbReference type="ChEBI" id="CHEBI:30413"/>
    </cofactor>
</comment>
<dbReference type="PRINTS" id="PR00463">
    <property type="entry name" value="EP450I"/>
</dbReference>
<proteinExistence type="inferred from homology"/>
<evidence type="ECO:0000313" key="9">
    <source>
        <dbReference type="Proteomes" id="UP000053095"/>
    </source>
</evidence>
<evidence type="ECO:0000256" key="4">
    <source>
        <dbReference type="ARBA" id="ARBA00023004"/>
    </source>
</evidence>
<evidence type="ECO:0000256" key="5">
    <source>
        <dbReference type="PIRSR" id="PIRSR602401-1"/>
    </source>
</evidence>
<comment type="similarity">
    <text evidence="1">Belongs to the cytochrome P450 family.</text>
</comment>
<name>A0A0B8N3J2_TALPI</name>
<dbReference type="Pfam" id="PF01636">
    <property type="entry name" value="APH"/>
    <property type="match status" value="1"/>
</dbReference>
<evidence type="ECO:0000256" key="2">
    <source>
        <dbReference type="ARBA" id="ARBA00022723"/>
    </source>
</evidence>
<evidence type="ECO:0000313" key="8">
    <source>
        <dbReference type="EMBL" id="GAM33436.1"/>
    </source>
</evidence>
<dbReference type="GO" id="GO:0005506">
    <property type="term" value="F:iron ion binding"/>
    <property type="evidence" value="ECO:0007669"/>
    <property type="project" value="InterPro"/>
</dbReference>
<dbReference type="InterPro" id="IPR011009">
    <property type="entry name" value="Kinase-like_dom_sf"/>
</dbReference>
<dbReference type="InterPro" id="IPR002401">
    <property type="entry name" value="Cyt_P450_E_grp-I"/>
</dbReference>
<dbReference type="Gene3D" id="1.10.630.10">
    <property type="entry name" value="Cytochrome P450"/>
    <property type="match status" value="1"/>
</dbReference>
<dbReference type="Gene3D" id="3.90.1200.10">
    <property type="match status" value="1"/>
</dbReference>
<dbReference type="GO" id="GO:0016705">
    <property type="term" value="F:oxidoreductase activity, acting on paired donors, with incorporation or reduction of molecular oxygen"/>
    <property type="evidence" value="ECO:0007669"/>
    <property type="project" value="InterPro"/>
</dbReference>
<feature type="compositionally biased region" description="Basic and acidic residues" evidence="6">
    <location>
        <begin position="782"/>
        <end position="795"/>
    </location>
</feature>
<feature type="compositionally biased region" description="Polar residues" evidence="6">
    <location>
        <begin position="802"/>
        <end position="811"/>
    </location>
</feature>
<dbReference type="PROSITE" id="PS00086">
    <property type="entry name" value="CYTOCHROME_P450"/>
    <property type="match status" value="1"/>
</dbReference>
<evidence type="ECO:0000256" key="1">
    <source>
        <dbReference type="ARBA" id="ARBA00010617"/>
    </source>
</evidence>
<dbReference type="PANTHER" id="PTHR46300">
    <property type="entry name" value="P450, PUTATIVE (EUROFUNG)-RELATED-RELATED"/>
    <property type="match status" value="1"/>
</dbReference>
<dbReference type="Pfam" id="PF00067">
    <property type="entry name" value="p450"/>
    <property type="match status" value="1"/>
</dbReference>
<accession>A0A0B8N3J2</accession>
<dbReference type="GO" id="GO:0004497">
    <property type="term" value="F:monooxygenase activity"/>
    <property type="evidence" value="ECO:0007669"/>
    <property type="project" value="InterPro"/>
</dbReference>
<feature type="binding site" description="axial binding residue" evidence="5">
    <location>
        <position position="827"/>
    </location>
    <ligand>
        <name>heme</name>
        <dbReference type="ChEBI" id="CHEBI:30413"/>
    </ligand>
    <ligandPart>
        <name>Fe</name>
        <dbReference type="ChEBI" id="CHEBI:18248"/>
    </ligandPart>
</feature>
<keyword evidence="2 5" id="KW-0479">Metal-binding</keyword>
<evidence type="ECO:0000256" key="6">
    <source>
        <dbReference type="SAM" id="MobiDB-lite"/>
    </source>
</evidence>
<dbReference type="SUPFAM" id="SSF48264">
    <property type="entry name" value="Cytochrome P450"/>
    <property type="match status" value="1"/>
</dbReference>
<dbReference type="InterPro" id="IPR050364">
    <property type="entry name" value="Cytochrome_P450_fung"/>
</dbReference>
<dbReference type="AlphaFoldDB" id="A0A0B8N3J2"/>
<keyword evidence="3" id="KW-0560">Oxidoreductase</keyword>
<dbReference type="Proteomes" id="UP000053095">
    <property type="component" value="Unassembled WGS sequence"/>
</dbReference>
<dbReference type="InterPro" id="IPR036396">
    <property type="entry name" value="Cyt_P450_sf"/>
</dbReference>
<dbReference type="SUPFAM" id="SSF56112">
    <property type="entry name" value="Protein kinase-like (PK-like)"/>
    <property type="match status" value="1"/>
</dbReference>
<dbReference type="InterPro" id="IPR017972">
    <property type="entry name" value="Cyt_P450_CS"/>
</dbReference>
<feature type="region of interest" description="Disordered" evidence="6">
    <location>
        <begin position="782"/>
        <end position="817"/>
    </location>
</feature>
<evidence type="ECO:0000256" key="3">
    <source>
        <dbReference type="ARBA" id="ARBA00023002"/>
    </source>
</evidence>
<dbReference type="PANTHER" id="PTHR46300:SF6">
    <property type="entry name" value="CYTOCHROME P450 2C30"/>
    <property type="match status" value="1"/>
</dbReference>